<gene>
    <name evidence="1" type="ORF">DERYTH_LOCUS25372</name>
</gene>
<feature type="non-terminal residue" evidence="1">
    <location>
        <position position="1"/>
    </location>
</feature>
<proteinExistence type="predicted"/>
<organism evidence="1 2">
    <name type="scientific">Dentiscutata erythropus</name>
    <dbReference type="NCBI Taxonomy" id="1348616"/>
    <lineage>
        <taxon>Eukaryota</taxon>
        <taxon>Fungi</taxon>
        <taxon>Fungi incertae sedis</taxon>
        <taxon>Mucoromycota</taxon>
        <taxon>Glomeromycotina</taxon>
        <taxon>Glomeromycetes</taxon>
        <taxon>Diversisporales</taxon>
        <taxon>Gigasporaceae</taxon>
        <taxon>Dentiscutata</taxon>
    </lineage>
</organism>
<dbReference type="EMBL" id="CAJVPY010046942">
    <property type="protein sequence ID" value="CAG8810918.1"/>
    <property type="molecule type" value="Genomic_DNA"/>
</dbReference>
<dbReference type="Proteomes" id="UP000789405">
    <property type="component" value="Unassembled WGS sequence"/>
</dbReference>
<evidence type="ECO:0000313" key="2">
    <source>
        <dbReference type="Proteomes" id="UP000789405"/>
    </source>
</evidence>
<sequence length="114" mass="13072">PVKVLQMSKLCTDIIYNYQSGAAYTCDNNIFNTYIEICLTKPNDTDTNSEAFDLNSINNLSSNNLNINESSENESLKNRKILDIESEEIVEFLDKKLDSKDIDNKEDFDSYLQN</sequence>
<accession>A0A9N9PF95</accession>
<reference evidence="1" key="1">
    <citation type="submission" date="2021-06" db="EMBL/GenBank/DDBJ databases">
        <authorList>
            <person name="Kallberg Y."/>
            <person name="Tangrot J."/>
            <person name="Rosling A."/>
        </authorList>
    </citation>
    <scope>NUCLEOTIDE SEQUENCE</scope>
    <source>
        <strain evidence="1">MA453B</strain>
    </source>
</reference>
<name>A0A9N9PF95_9GLOM</name>
<evidence type="ECO:0000313" key="1">
    <source>
        <dbReference type="EMBL" id="CAG8810918.1"/>
    </source>
</evidence>
<keyword evidence="2" id="KW-1185">Reference proteome</keyword>
<comment type="caution">
    <text evidence="1">The sequence shown here is derived from an EMBL/GenBank/DDBJ whole genome shotgun (WGS) entry which is preliminary data.</text>
</comment>
<protein>
    <submittedName>
        <fullName evidence="1">19328_t:CDS:1</fullName>
    </submittedName>
</protein>
<dbReference type="AlphaFoldDB" id="A0A9N9PF95"/>